<feature type="region of interest" description="Disordered" evidence="1">
    <location>
        <begin position="27"/>
        <end position="158"/>
    </location>
</feature>
<dbReference type="PROSITE" id="PS51782">
    <property type="entry name" value="LYSM"/>
    <property type="match status" value="1"/>
</dbReference>
<dbReference type="Gene3D" id="2.60.40.10">
    <property type="entry name" value="Immunoglobulins"/>
    <property type="match status" value="1"/>
</dbReference>
<feature type="compositionally biased region" description="Pro residues" evidence="1">
    <location>
        <begin position="47"/>
        <end position="56"/>
    </location>
</feature>
<dbReference type="AlphaFoldDB" id="A0A1G8RZP4"/>
<feature type="region of interest" description="Disordered" evidence="1">
    <location>
        <begin position="226"/>
        <end position="299"/>
    </location>
</feature>
<feature type="domain" description="LysM" evidence="2">
    <location>
        <begin position="429"/>
        <end position="478"/>
    </location>
</feature>
<feature type="compositionally biased region" description="Low complexity" evidence="1">
    <location>
        <begin position="102"/>
        <end position="120"/>
    </location>
</feature>
<evidence type="ECO:0000313" key="4">
    <source>
        <dbReference type="Proteomes" id="UP000199093"/>
    </source>
</evidence>
<dbReference type="EMBL" id="FNEJ01000022">
    <property type="protein sequence ID" value="SDJ22447.1"/>
    <property type="molecule type" value="Genomic_DNA"/>
</dbReference>
<dbReference type="InterPro" id="IPR052196">
    <property type="entry name" value="Bact_Kbp"/>
</dbReference>
<dbReference type="PANTHER" id="PTHR34700:SF4">
    <property type="entry name" value="PHAGE-LIKE ELEMENT PBSX PROTEIN XKDP"/>
    <property type="match status" value="1"/>
</dbReference>
<evidence type="ECO:0000313" key="3">
    <source>
        <dbReference type="EMBL" id="SDJ22447.1"/>
    </source>
</evidence>
<feature type="compositionally biased region" description="Low complexity" evidence="1">
    <location>
        <begin position="240"/>
        <end position="272"/>
    </location>
</feature>
<feature type="compositionally biased region" description="Pro residues" evidence="1">
    <location>
        <begin position="142"/>
        <end position="151"/>
    </location>
</feature>
<dbReference type="Gene3D" id="3.10.350.10">
    <property type="entry name" value="LysM domain"/>
    <property type="match status" value="1"/>
</dbReference>
<dbReference type="InterPro" id="IPR013783">
    <property type="entry name" value="Ig-like_fold"/>
</dbReference>
<evidence type="ECO:0000256" key="1">
    <source>
        <dbReference type="SAM" id="MobiDB-lite"/>
    </source>
</evidence>
<dbReference type="Pfam" id="PF01476">
    <property type="entry name" value="LysM"/>
    <property type="match status" value="1"/>
</dbReference>
<dbReference type="CDD" id="cd00118">
    <property type="entry name" value="LysM"/>
    <property type="match status" value="1"/>
</dbReference>
<keyword evidence="4" id="KW-1185">Reference proteome</keyword>
<proteinExistence type="predicted"/>
<evidence type="ECO:0000259" key="2">
    <source>
        <dbReference type="PROSITE" id="PS51782"/>
    </source>
</evidence>
<organism evidence="3 4">
    <name type="scientific">Salipiger marinus</name>
    <dbReference type="NCBI Taxonomy" id="555512"/>
    <lineage>
        <taxon>Bacteria</taxon>
        <taxon>Pseudomonadati</taxon>
        <taxon>Pseudomonadota</taxon>
        <taxon>Alphaproteobacteria</taxon>
        <taxon>Rhodobacterales</taxon>
        <taxon>Roseobacteraceae</taxon>
        <taxon>Salipiger</taxon>
    </lineage>
</organism>
<protein>
    <submittedName>
        <fullName evidence="3">Nucleoid-associated protein YgaU, contains BON and LysM domains</fullName>
    </submittedName>
</protein>
<dbReference type="OrthoDB" id="370541at2"/>
<feature type="compositionally biased region" description="Low complexity" evidence="1">
    <location>
        <begin position="74"/>
        <end position="95"/>
    </location>
</feature>
<dbReference type="InterPro" id="IPR018392">
    <property type="entry name" value="LysM"/>
</dbReference>
<dbReference type="PANTHER" id="PTHR34700">
    <property type="entry name" value="POTASSIUM BINDING PROTEIN KBP"/>
    <property type="match status" value="1"/>
</dbReference>
<dbReference type="RefSeq" id="WP_131821853.1">
    <property type="nucleotide sequence ID" value="NZ_FNEJ01000022.1"/>
</dbReference>
<dbReference type="Proteomes" id="UP000199093">
    <property type="component" value="Unassembled WGS sequence"/>
</dbReference>
<accession>A0A1G8RZP4</accession>
<dbReference type="InterPro" id="IPR036779">
    <property type="entry name" value="LysM_dom_sf"/>
</dbReference>
<reference evidence="4" key="1">
    <citation type="submission" date="2016-10" db="EMBL/GenBank/DDBJ databases">
        <authorList>
            <person name="Varghese N."/>
            <person name="Submissions S."/>
        </authorList>
    </citation>
    <scope>NUCLEOTIDE SEQUENCE [LARGE SCALE GENOMIC DNA]</scope>
    <source>
        <strain evidence="4">DSM 26424</strain>
    </source>
</reference>
<dbReference type="SMART" id="SM00257">
    <property type="entry name" value="LysM"/>
    <property type="match status" value="1"/>
</dbReference>
<name>A0A1G8RZP4_9RHOB</name>
<gene>
    <name evidence="3" type="ORF">SAMN04487993_102263</name>
</gene>
<feature type="compositionally biased region" description="Low complexity" evidence="1">
    <location>
        <begin position="37"/>
        <end position="46"/>
    </location>
</feature>
<feature type="compositionally biased region" description="Low complexity" evidence="1">
    <location>
        <begin position="281"/>
        <end position="299"/>
    </location>
</feature>
<sequence>MNRKSLAGAGLGIAVAVGVLYLAGFLAPLPKPEDPADPAVASSAAPTPAPEAPSPPAEVTTADPAPAAPPPEPAATVAQDAPDAAPAPALPEPQAGTEVAQPAVTAAGPQASAPAPVSAPERPGAVSEVLAATGPEARPDPDAPLPLPNPPSFDLVRADPTGQTLVAGRAEPGAAVAVLVDGIPEPEVQSDRDGRFTAFLDLPLDGAPRVLRLRLRHQGRELLSEQEVILTPPAAPPPAAMAAAEPSADAPAPDSPAPAEASSTPAQARSDPPAAPDAPEPRIAAAPGPSSPDAAAAAVVPAPEAPAPVALLSSEAGIEVMQPQTPLAQDQIAIDTISYDEQGAVALAGRGRGAASVRVYLDNRPLITTRIAADGRWQAALPDVATGTYTLRVDQIDDAGEVTARAESPFRRESAEVLAAAADPAVAVRAVTVQPGHTLWAIARTRYGQGIDYVKVFEANRSQIRNPDLIYPGQVFDIPD</sequence>
<dbReference type="STRING" id="555512.SAMN04487993_102263"/>